<dbReference type="KEGG" id="bxi:BK049_15295"/>
<dbReference type="InterPro" id="IPR057808">
    <property type="entry name" value="YxiG"/>
</dbReference>
<evidence type="ECO:0000313" key="2">
    <source>
        <dbReference type="EMBL" id="MCY9575491.1"/>
    </source>
</evidence>
<reference evidence="2 4" key="2">
    <citation type="submission" date="2022-05" db="EMBL/GenBank/DDBJ databases">
        <title>Genome Sequencing of Bee-Associated Microbes.</title>
        <authorList>
            <person name="Dunlap C."/>
        </authorList>
    </citation>
    <scope>NUCLEOTIDE SEQUENCE [LARGE SCALE GENOMIC DNA]</scope>
    <source>
        <strain evidence="2 4">CBP-1093</strain>
    </source>
</reference>
<dbReference type="AlphaFoldDB" id="A0AAC9NDM3"/>
<reference evidence="1 3" key="1">
    <citation type="submission" date="2016-10" db="EMBL/GenBank/DDBJ databases">
        <title>Whole genome sequence of hyper active fibrinolysis bacterium Bacillus pumilus strain VV3 isolated from fermented rice.</title>
        <authorList>
            <person name="Mariadas V.A."/>
            <person name="Vijayaraghavan P."/>
            <person name="Dhandapani V."/>
        </authorList>
    </citation>
    <scope>NUCLEOTIDE SEQUENCE [LARGE SCALE GENOMIC DNA]</scope>
    <source>
        <strain evidence="1 3">VV3</strain>
    </source>
</reference>
<organism evidence="1 3">
    <name type="scientific">Bacillus xiamenensis</name>
    <dbReference type="NCBI Taxonomy" id="1178537"/>
    <lineage>
        <taxon>Bacteria</taxon>
        <taxon>Bacillati</taxon>
        <taxon>Bacillota</taxon>
        <taxon>Bacilli</taxon>
        <taxon>Bacillales</taxon>
        <taxon>Bacillaceae</taxon>
        <taxon>Bacillus</taxon>
    </lineage>
</organism>
<proteinExistence type="predicted"/>
<sequence>MFSSIEKWIDYLDGVCDVLAFSFDFFRKELVINISISEINDARYHELRFMNVASLYYNGGEGNDRFEELIQEEMNWQIFECSYHPNGIGNLKNVLLEEFDSNANFLFNINGMLLAIESKNVCFDSQEFICSV</sequence>
<accession>A0AAC9NDM3</accession>
<evidence type="ECO:0000313" key="3">
    <source>
        <dbReference type="Proteomes" id="UP000177709"/>
    </source>
</evidence>
<dbReference type="EMBL" id="JAMDMH010000011">
    <property type="protein sequence ID" value="MCY9575491.1"/>
    <property type="molecule type" value="Genomic_DNA"/>
</dbReference>
<evidence type="ECO:0000313" key="1">
    <source>
        <dbReference type="EMBL" id="AOZ89935.1"/>
    </source>
</evidence>
<dbReference type="RefSeq" id="WP_008342588.1">
    <property type="nucleotide sequence ID" value="NZ_AMSH01000007.1"/>
</dbReference>
<name>A0AAC9NDM3_9BACI</name>
<dbReference type="Pfam" id="PF24711">
    <property type="entry name" value="YxiG"/>
    <property type="match status" value="1"/>
</dbReference>
<dbReference type="Proteomes" id="UP001527057">
    <property type="component" value="Unassembled WGS sequence"/>
</dbReference>
<keyword evidence="4" id="KW-1185">Reference proteome</keyword>
<dbReference type="EMBL" id="CP017786">
    <property type="protein sequence ID" value="AOZ89935.1"/>
    <property type="molecule type" value="Genomic_DNA"/>
</dbReference>
<dbReference type="Proteomes" id="UP000177709">
    <property type="component" value="Chromosome"/>
</dbReference>
<gene>
    <name evidence="1" type="ORF">BK049_15295</name>
    <name evidence="2" type="ORF">M5W27_06465</name>
</gene>
<protein>
    <submittedName>
        <fullName evidence="1">Uncharacterized protein</fullName>
    </submittedName>
</protein>
<evidence type="ECO:0000313" key="4">
    <source>
        <dbReference type="Proteomes" id="UP001527057"/>
    </source>
</evidence>